<protein>
    <submittedName>
        <fullName evidence="2">Uncharacterized protein</fullName>
    </submittedName>
</protein>
<reference evidence="2 3" key="1">
    <citation type="submission" date="2018-09" db="EMBL/GenBank/DDBJ databases">
        <title>Genomic investigation of the strawberry pathogen Phytophthora fragariae indicates pathogenicity is determined by transcriptional variation in three key races.</title>
        <authorList>
            <person name="Adams T.M."/>
            <person name="Armitage A.D."/>
            <person name="Sobczyk M.K."/>
            <person name="Bates H.J."/>
            <person name="Dunwell J.M."/>
            <person name="Nellist C.F."/>
            <person name="Harrison R.J."/>
        </authorList>
    </citation>
    <scope>NUCLEOTIDE SEQUENCE [LARGE SCALE GENOMIC DNA]</scope>
    <source>
        <strain evidence="2 3">SCRP245</strain>
    </source>
</reference>
<evidence type="ECO:0000313" key="2">
    <source>
        <dbReference type="EMBL" id="KAE8989432.1"/>
    </source>
</evidence>
<dbReference type="Proteomes" id="UP000460718">
    <property type="component" value="Unassembled WGS sequence"/>
</dbReference>
<evidence type="ECO:0000313" key="3">
    <source>
        <dbReference type="Proteomes" id="UP000460718"/>
    </source>
</evidence>
<comment type="caution">
    <text evidence="2">The sequence shown here is derived from an EMBL/GenBank/DDBJ whole genome shotgun (WGS) entry which is preliminary data.</text>
</comment>
<feature type="compositionally biased region" description="Low complexity" evidence="1">
    <location>
        <begin position="8"/>
        <end position="22"/>
    </location>
</feature>
<evidence type="ECO:0000256" key="1">
    <source>
        <dbReference type="SAM" id="MobiDB-lite"/>
    </source>
</evidence>
<dbReference type="EMBL" id="QXFW01001529">
    <property type="protein sequence ID" value="KAE8989432.1"/>
    <property type="molecule type" value="Genomic_DNA"/>
</dbReference>
<feature type="region of interest" description="Disordered" evidence="1">
    <location>
        <begin position="1"/>
        <end position="22"/>
    </location>
</feature>
<gene>
    <name evidence="2" type="ORF">PF011_g18770</name>
</gene>
<name>A0A6A3J562_9STRA</name>
<dbReference type="AlphaFoldDB" id="A0A6A3J562"/>
<organism evidence="2 3">
    <name type="scientific">Phytophthora fragariae</name>
    <dbReference type="NCBI Taxonomy" id="53985"/>
    <lineage>
        <taxon>Eukaryota</taxon>
        <taxon>Sar</taxon>
        <taxon>Stramenopiles</taxon>
        <taxon>Oomycota</taxon>
        <taxon>Peronosporomycetes</taxon>
        <taxon>Peronosporales</taxon>
        <taxon>Peronosporaceae</taxon>
        <taxon>Phytophthora</taxon>
    </lineage>
</organism>
<accession>A0A6A3J562</accession>
<sequence length="92" mass="9825">MKSALSKVRVPPSTSASSTVLTSVPVVASTSSRPTVPPASVALTWRPGPLASPQPRTLPRLGGRRLCRSLRETNHFSVPRPIPLRRVAYCPG</sequence>
<proteinExistence type="predicted"/>